<gene>
    <name evidence="1" type="ORF">LSALG_LOCUS34833</name>
</gene>
<accession>A0AA35ZPH0</accession>
<dbReference type="PANTHER" id="PTHR48463:SF1">
    <property type="entry name" value="DUF223 DOMAIN-CONTAINING PROTEIN"/>
    <property type="match status" value="1"/>
</dbReference>
<dbReference type="SUPFAM" id="SSF50249">
    <property type="entry name" value="Nucleic acid-binding proteins"/>
    <property type="match status" value="1"/>
</dbReference>
<sequence length="359" mass="40570">MTTISELKADGIGGPLQADAIQILGQRTNQSYIESVLNVSECYIISDYSCPELDKYQKVLENDIYIDVGLKSSIQRIPDTITIPKTWFRFVSKSQLIELGEAPPYYPDFIGVLSKIRDCTKANGEPFVLLILSDERRGPQWYCNAHGLIEMPGYIYKLTVIIADTTNTIPAIVFETSCRKLLKSSIEKFISDNPLTNRNTLPSIMTDQKEQTKTMCIQMLRESTPDNICFIIIDIQQSTTPPETPVPTTPGQTLTKRIRSDNETPEASDYARPVVRTLTFTPPVAIVQNTFTCINQTRKNMINEAPVEMPYRHVVVTKTFINELDQDTVVMLDIFQAMQENMASTTEICKKIINDHQVP</sequence>
<dbReference type="Gene3D" id="2.40.50.140">
    <property type="entry name" value="Nucleic acid-binding proteins"/>
    <property type="match status" value="1"/>
</dbReference>
<protein>
    <submittedName>
        <fullName evidence="1">Uncharacterized protein</fullName>
    </submittedName>
</protein>
<reference evidence="1" key="1">
    <citation type="submission" date="2023-04" db="EMBL/GenBank/DDBJ databases">
        <authorList>
            <person name="Vijverberg K."/>
            <person name="Xiong W."/>
            <person name="Schranz E."/>
        </authorList>
    </citation>
    <scope>NUCLEOTIDE SEQUENCE</scope>
</reference>
<organism evidence="1 2">
    <name type="scientific">Lactuca saligna</name>
    <name type="common">Willowleaf lettuce</name>
    <dbReference type="NCBI Taxonomy" id="75948"/>
    <lineage>
        <taxon>Eukaryota</taxon>
        <taxon>Viridiplantae</taxon>
        <taxon>Streptophyta</taxon>
        <taxon>Embryophyta</taxon>
        <taxon>Tracheophyta</taxon>
        <taxon>Spermatophyta</taxon>
        <taxon>Magnoliopsida</taxon>
        <taxon>eudicotyledons</taxon>
        <taxon>Gunneridae</taxon>
        <taxon>Pentapetalae</taxon>
        <taxon>asterids</taxon>
        <taxon>campanulids</taxon>
        <taxon>Asterales</taxon>
        <taxon>Asteraceae</taxon>
        <taxon>Cichorioideae</taxon>
        <taxon>Cichorieae</taxon>
        <taxon>Lactucinae</taxon>
        <taxon>Lactuca</taxon>
    </lineage>
</organism>
<dbReference type="AlphaFoldDB" id="A0AA35ZPH0"/>
<name>A0AA35ZPH0_LACSI</name>
<evidence type="ECO:0000313" key="1">
    <source>
        <dbReference type="EMBL" id="CAI9295921.1"/>
    </source>
</evidence>
<dbReference type="EMBL" id="OX465084">
    <property type="protein sequence ID" value="CAI9295921.1"/>
    <property type="molecule type" value="Genomic_DNA"/>
</dbReference>
<evidence type="ECO:0000313" key="2">
    <source>
        <dbReference type="Proteomes" id="UP001177003"/>
    </source>
</evidence>
<dbReference type="Proteomes" id="UP001177003">
    <property type="component" value="Chromosome 8"/>
</dbReference>
<dbReference type="InterPro" id="IPR012340">
    <property type="entry name" value="NA-bd_OB-fold"/>
</dbReference>
<proteinExistence type="predicted"/>
<keyword evidence="2" id="KW-1185">Reference proteome</keyword>
<dbReference type="PANTHER" id="PTHR48463">
    <property type="entry name" value="DUF223 DOMAIN-CONTAINING PROTEIN"/>
    <property type="match status" value="1"/>
</dbReference>